<dbReference type="PANTHER" id="PTHR22950">
    <property type="entry name" value="AMINO ACID TRANSPORTER"/>
    <property type="match status" value="1"/>
</dbReference>
<name>A0A167WH79_9EURO</name>
<evidence type="ECO:0000256" key="4">
    <source>
        <dbReference type="ARBA" id="ARBA00022989"/>
    </source>
</evidence>
<feature type="transmembrane region" description="Helical" evidence="7">
    <location>
        <begin position="403"/>
        <end position="428"/>
    </location>
</feature>
<evidence type="ECO:0000259" key="8">
    <source>
        <dbReference type="Pfam" id="PF01490"/>
    </source>
</evidence>
<keyword evidence="3 7" id="KW-0812">Transmembrane</keyword>
<dbReference type="InterPro" id="IPR013057">
    <property type="entry name" value="AA_transpt_TM"/>
</dbReference>
<dbReference type="GO" id="GO:0016020">
    <property type="term" value="C:membrane"/>
    <property type="evidence" value="ECO:0007669"/>
    <property type="project" value="UniProtKB-SubCell"/>
</dbReference>
<feature type="transmembrane region" description="Helical" evidence="7">
    <location>
        <begin position="258"/>
        <end position="279"/>
    </location>
</feature>
<evidence type="ECO:0000256" key="3">
    <source>
        <dbReference type="ARBA" id="ARBA00022692"/>
    </source>
</evidence>
<feature type="transmembrane region" description="Helical" evidence="7">
    <location>
        <begin position="440"/>
        <end position="463"/>
    </location>
</feature>
<evidence type="ECO:0000256" key="5">
    <source>
        <dbReference type="ARBA" id="ARBA00023136"/>
    </source>
</evidence>
<feature type="transmembrane region" description="Helical" evidence="7">
    <location>
        <begin position="185"/>
        <end position="205"/>
    </location>
</feature>
<sequence length="485" mass="52934">MGAFKKANPPEEGAFNAFETPDEIEPVVGESIYMHNPHAAHVNTPESDLSGDMGNQEKQLYEPGEARYKRLGWKRLTIVMIVEAIALGTLSIPSTFATLGMVAGVICSVGIGCIAIYTSWIVGLVKLKFPHITTYPDAGGQMWGKFGFYLMDIMLCLQLTFLLGSHCLTGTIAFTTITKSSLCTIVWNVVSAIILFVLAIPPSFAEVAILGYIDFASILAAVGITIIATGITSHKAPGGLDAVNWGAWPKDDLKFSEAFNSISNILFAYSFAMCQFAFMDEMHTPEDFTKSIYLLGFIEIFIYTVTGALIFRFVGRDVQAPALLSAGDTISRVAFGVALPVIFISGSINTTVLGRMIHGRIYRNSPIRFINSPMGWTTWIMVIGTITVIAFIIAEVIPFFSDLLSICSALFVSGFTFYFPPFFWFYLLREGPWNRKNITLGALNVFCVAIGLLTLGAGTYSAIDDIIDQYRNGTVSGVFSCSKTS</sequence>
<feature type="transmembrane region" description="Helical" evidence="7">
    <location>
        <begin position="76"/>
        <end position="96"/>
    </location>
</feature>
<reference evidence="9 10" key="1">
    <citation type="journal article" date="2016" name="Genome Biol. Evol.">
        <title>Divergent and convergent evolution of fungal pathogenicity.</title>
        <authorList>
            <person name="Shang Y."/>
            <person name="Xiao G."/>
            <person name="Zheng P."/>
            <person name="Cen K."/>
            <person name="Zhan S."/>
            <person name="Wang C."/>
        </authorList>
    </citation>
    <scope>NUCLEOTIDE SEQUENCE [LARGE SCALE GENOMIC DNA]</scope>
    <source>
        <strain evidence="9 10">ARSEF 7405</strain>
    </source>
</reference>
<dbReference type="Pfam" id="PF01490">
    <property type="entry name" value="Aa_trans"/>
    <property type="match status" value="1"/>
</dbReference>
<comment type="similarity">
    <text evidence="2">Belongs to the amino acid/polyamine transporter 2 family.</text>
</comment>
<comment type="caution">
    <text evidence="9">The sequence shown here is derived from an EMBL/GenBank/DDBJ whole genome shotgun (WGS) entry which is preliminary data.</text>
</comment>
<feature type="transmembrane region" description="Helical" evidence="7">
    <location>
        <begin position="333"/>
        <end position="353"/>
    </location>
</feature>
<dbReference type="OrthoDB" id="294730at2759"/>
<dbReference type="PANTHER" id="PTHR22950:SF8">
    <property type="entry name" value="AMINO ACID TRANSPORTER (EUROFUNG)"/>
    <property type="match status" value="1"/>
</dbReference>
<keyword evidence="4 7" id="KW-1133">Transmembrane helix</keyword>
<evidence type="ECO:0000256" key="2">
    <source>
        <dbReference type="ARBA" id="ARBA00008066"/>
    </source>
</evidence>
<proteinExistence type="inferred from homology"/>
<evidence type="ECO:0000313" key="10">
    <source>
        <dbReference type="Proteomes" id="UP000242877"/>
    </source>
</evidence>
<feature type="domain" description="Amino acid transporter transmembrane" evidence="8">
    <location>
        <begin position="70"/>
        <end position="463"/>
    </location>
</feature>
<feature type="transmembrane region" description="Helical" evidence="7">
    <location>
        <begin position="374"/>
        <end position="397"/>
    </location>
</feature>
<evidence type="ECO:0000313" key="9">
    <source>
        <dbReference type="EMBL" id="KZZ88842.1"/>
    </source>
</evidence>
<dbReference type="Proteomes" id="UP000242877">
    <property type="component" value="Unassembled WGS sequence"/>
</dbReference>
<evidence type="ECO:0000256" key="7">
    <source>
        <dbReference type="SAM" id="Phobius"/>
    </source>
</evidence>
<dbReference type="EMBL" id="AZGZ01000023">
    <property type="protein sequence ID" value="KZZ88842.1"/>
    <property type="molecule type" value="Genomic_DNA"/>
</dbReference>
<accession>A0A167WH79</accession>
<feature type="transmembrane region" description="Helical" evidence="7">
    <location>
        <begin position="291"/>
        <end position="313"/>
    </location>
</feature>
<protein>
    <submittedName>
        <fullName evidence="9">Amino acid transporter</fullName>
    </submittedName>
</protein>
<comment type="subcellular location">
    <subcellularLocation>
        <location evidence="1">Membrane</location>
        <topology evidence="1">Multi-pass membrane protein</topology>
    </subcellularLocation>
</comment>
<feature type="region of interest" description="Disordered" evidence="6">
    <location>
        <begin position="1"/>
        <end position="20"/>
    </location>
</feature>
<dbReference type="AlphaFoldDB" id="A0A167WH79"/>
<evidence type="ECO:0000256" key="6">
    <source>
        <dbReference type="SAM" id="MobiDB-lite"/>
    </source>
</evidence>
<keyword evidence="5 7" id="KW-0472">Membrane</keyword>
<feature type="transmembrane region" description="Helical" evidence="7">
    <location>
        <begin position="212"/>
        <end position="231"/>
    </location>
</feature>
<dbReference type="VEuPathDB" id="FungiDB:AAP_04634"/>
<dbReference type="GO" id="GO:0015179">
    <property type="term" value="F:L-amino acid transmembrane transporter activity"/>
    <property type="evidence" value="ECO:0007669"/>
    <property type="project" value="TreeGrafter"/>
</dbReference>
<evidence type="ECO:0000256" key="1">
    <source>
        <dbReference type="ARBA" id="ARBA00004141"/>
    </source>
</evidence>
<feature type="transmembrane region" description="Helical" evidence="7">
    <location>
        <begin position="102"/>
        <end position="125"/>
    </location>
</feature>
<keyword evidence="10" id="KW-1185">Reference proteome</keyword>
<gene>
    <name evidence="9" type="ORF">AAP_04634</name>
</gene>
<organism evidence="9 10">
    <name type="scientific">Ascosphaera apis ARSEF 7405</name>
    <dbReference type="NCBI Taxonomy" id="392613"/>
    <lineage>
        <taxon>Eukaryota</taxon>
        <taxon>Fungi</taxon>
        <taxon>Dikarya</taxon>
        <taxon>Ascomycota</taxon>
        <taxon>Pezizomycotina</taxon>
        <taxon>Eurotiomycetes</taxon>
        <taxon>Eurotiomycetidae</taxon>
        <taxon>Onygenales</taxon>
        <taxon>Ascosphaeraceae</taxon>
        <taxon>Ascosphaera</taxon>
    </lineage>
</organism>